<organism evidence="14 15">
    <name type="scientific">SAR86 cluster bacterium</name>
    <dbReference type="NCBI Taxonomy" id="2030880"/>
    <lineage>
        <taxon>Bacteria</taxon>
        <taxon>Pseudomonadati</taxon>
        <taxon>Pseudomonadota</taxon>
        <taxon>Gammaproteobacteria</taxon>
        <taxon>SAR86 cluster</taxon>
    </lineage>
</organism>
<evidence type="ECO:0000256" key="7">
    <source>
        <dbReference type="ARBA" id="ARBA00023136"/>
    </source>
</evidence>
<protein>
    <recommendedName>
        <fullName evidence="10">UDP-N-acetylglucosamine--N-acetylmuramyl-(pentapeptide) pyrophosphoryl-undecaprenol N-acetylglucosamine transferase</fullName>
        <ecNumber evidence="10">2.4.1.227</ecNumber>
    </recommendedName>
    <alternativeName>
        <fullName evidence="10">Undecaprenyl-PP-MurNAc-pentapeptide-UDPGlcNAc GlcNAc transferase</fullName>
    </alternativeName>
</protein>
<dbReference type="GO" id="GO:0071555">
    <property type="term" value="P:cell wall organization"/>
    <property type="evidence" value="ECO:0007669"/>
    <property type="project" value="UniProtKB-KW"/>
</dbReference>
<feature type="binding site" evidence="10">
    <location>
        <position position="185"/>
    </location>
    <ligand>
        <name>UDP-N-acetyl-alpha-D-glucosamine</name>
        <dbReference type="ChEBI" id="CHEBI:57705"/>
    </ligand>
</feature>
<dbReference type="InterPro" id="IPR006009">
    <property type="entry name" value="GlcNAc_MurG"/>
</dbReference>
<evidence type="ECO:0000256" key="10">
    <source>
        <dbReference type="HAMAP-Rule" id="MF_00033"/>
    </source>
</evidence>
<feature type="transmembrane region" description="Helical" evidence="11">
    <location>
        <begin position="94"/>
        <end position="114"/>
    </location>
</feature>
<dbReference type="CDD" id="cd03785">
    <property type="entry name" value="GT28_MurG"/>
    <property type="match status" value="1"/>
</dbReference>
<keyword evidence="2 10" id="KW-0132">Cell division</keyword>
<feature type="binding site" evidence="10">
    <location>
        <position position="281"/>
    </location>
    <ligand>
        <name>UDP-N-acetyl-alpha-D-glucosamine</name>
        <dbReference type="ChEBI" id="CHEBI:57705"/>
    </ligand>
</feature>
<dbReference type="EC" id="2.4.1.227" evidence="10"/>
<dbReference type="GO" id="GO:0005886">
    <property type="term" value="C:plasma membrane"/>
    <property type="evidence" value="ECO:0007669"/>
    <property type="project" value="UniProtKB-SubCell"/>
</dbReference>
<evidence type="ECO:0000256" key="2">
    <source>
        <dbReference type="ARBA" id="ARBA00022618"/>
    </source>
</evidence>
<comment type="subcellular location">
    <subcellularLocation>
        <location evidence="10">Cell membrane</location>
        <topology evidence="10">Peripheral membrane protein</topology>
        <orientation evidence="10">Cytoplasmic side</orientation>
    </subcellularLocation>
</comment>
<evidence type="ECO:0000256" key="11">
    <source>
        <dbReference type="SAM" id="Phobius"/>
    </source>
</evidence>
<evidence type="ECO:0000256" key="8">
    <source>
        <dbReference type="ARBA" id="ARBA00023306"/>
    </source>
</evidence>
<feature type="binding site" evidence="10">
    <location>
        <position position="123"/>
    </location>
    <ligand>
        <name>UDP-N-acetyl-alpha-D-glucosamine</name>
        <dbReference type="ChEBI" id="CHEBI:57705"/>
    </ligand>
</feature>
<dbReference type="EMBL" id="SHBM01000003">
    <property type="protein sequence ID" value="RZO18831.1"/>
    <property type="molecule type" value="Genomic_DNA"/>
</dbReference>
<dbReference type="GO" id="GO:0009252">
    <property type="term" value="P:peptidoglycan biosynthetic process"/>
    <property type="evidence" value="ECO:0007669"/>
    <property type="project" value="UniProtKB-UniRule"/>
</dbReference>
<evidence type="ECO:0000256" key="3">
    <source>
        <dbReference type="ARBA" id="ARBA00022676"/>
    </source>
</evidence>
<dbReference type="GO" id="GO:0005975">
    <property type="term" value="P:carbohydrate metabolic process"/>
    <property type="evidence" value="ECO:0007669"/>
    <property type="project" value="InterPro"/>
</dbReference>
<feature type="domain" description="Glycosyltransferase family 28 N-terminal" evidence="12">
    <location>
        <begin position="4"/>
        <end position="141"/>
    </location>
</feature>
<dbReference type="Pfam" id="PF03033">
    <property type="entry name" value="Glyco_transf_28"/>
    <property type="match status" value="1"/>
</dbReference>
<evidence type="ECO:0000256" key="4">
    <source>
        <dbReference type="ARBA" id="ARBA00022679"/>
    </source>
</evidence>
<keyword evidence="8 10" id="KW-0131">Cell cycle</keyword>
<evidence type="ECO:0000313" key="14">
    <source>
        <dbReference type="EMBL" id="RZO18831.1"/>
    </source>
</evidence>
<evidence type="ECO:0000259" key="12">
    <source>
        <dbReference type="Pfam" id="PF03033"/>
    </source>
</evidence>
<keyword evidence="5 10" id="KW-0133">Cell shape</keyword>
<dbReference type="GO" id="GO:0050511">
    <property type="term" value="F:undecaprenyldiphospho-muramoylpentapeptide beta-N-acetylglucosaminyltransferase activity"/>
    <property type="evidence" value="ECO:0007669"/>
    <property type="project" value="UniProtKB-UniRule"/>
</dbReference>
<dbReference type="UniPathway" id="UPA00219"/>
<comment type="pathway">
    <text evidence="10">Cell wall biogenesis; peptidoglycan biosynthesis.</text>
</comment>
<proteinExistence type="inferred from homology"/>
<dbReference type="InterPro" id="IPR007235">
    <property type="entry name" value="Glyco_trans_28_C"/>
</dbReference>
<evidence type="ECO:0000256" key="1">
    <source>
        <dbReference type="ARBA" id="ARBA00022475"/>
    </source>
</evidence>
<dbReference type="HAMAP" id="MF_00033">
    <property type="entry name" value="MurG"/>
    <property type="match status" value="1"/>
</dbReference>
<dbReference type="Proteomes" id="UP000318359">
    <property type="component" value="Unassembled WGS sequence"/>
</dbReference>
<comment type="similarity">
    <text evidence="10">Belongs to the glycosyltransferase 28 family. MurG subfamily.</text>
</comment>
<keyword evidence="11" id="KW-0812">Transmembrane</keyword>
<keyword evidence="1 10" id="KW-1003">Cell membrane</keyword>
<sequence>MKVLIAAAKTGGHVYPAVSVATEFIENGYEVIFIGTNSLIEKEALKSSPQIHYESIDMHGYRGNGILRKLLVLLKLPLNIISLIRIILKNKVDSVIVFGGFISIPAYLASIILYKPLYVHEQNTVLGSANKIASKFAKKVFLGLPLHNNNIKGSELVGNPIRECFVPSKDRDNEEKIKIYVTGGSQGAKYLNDNLPALLNSLEYPIEIKHQCGKGKKDSVIDLYGNNNNIQVQEFYNDPNLLIDWCDFVISRSGALSISETISMQKGALMIPLPSAIDNHQFFNAKYIEDENMGLIHEEKDGLESLKTKIINILRDKKYLKWQEANKNINHRDAANKIFRLIEQERVQ</sequence>
<evidence type="ECO:0000256" key="5">
    <source>
        <dbReference type="ARBA" id="ARBA00022960"/>
    </source>
</evidence>
<keyword evidence="7 10" id="KW-0472">Membrane</keyword>
<evidence type="ECO:0000256" key="6">
    <source>
        <dbReference type="ARBA" id="ARBA00022984"/>
    </source>
</evidence>
<accession>A0A520MC91</accession>
<dbReference type="AlphaFoldDB" id="A0A520MC91"/>
<feature type="binding site" evidence="10">
    <location>
        <position position="162"/>
    </location>
    <ligand>
        <name>UDP-N-acetyl-alpha-D-glucosamine</name>
        <dbReference type="ChEBI" id="CHEBI:57705"/>
    </ligand>
</feature>
<keyword evidence="9 10" id="KW-0961">Cell wall biogenesis/degradation</keyword>
<dbReference type="PANTHER" id="PTHR21015:SF22">
    <property type="entry name" value="GLYCOSYLTRANSFERASE"/>
    <property type="match status" value="1"/>
</dbReference>
<dbReference type="InterPro" id="IPR004276">
    <property type="entry name" value="GlycoTrans_28_N"/>
</dbReference>
<dbReference type="GO" id="GO:0051301">
    <property type="term" value="P:cell division"/>
    <property type="evidence" value="ECO:0007669"/>
    <property type="project" value="UniProtKB-KW"/>
</dbReference>
<dbReference type="SUPFAM" id="SSF53756">
    <property type="entry name" value="UDP-Glycosyltransferase/glycogen phosphorylase"/>
    <property type="match status" value="1"/>
</dbReference>
<comment type="caution">
    <text evidence="10">Lacks conserved residue(s) required for the propagation of feature annotation.</text>
</comment>
<keyword evidence="11" id="KW-1133">Transmembrane helix</keyword>
<dbReference type="GO" id="GO:0008360">
    <property type="term" value="P:regulation of cell shape"/>
    <property type="evidence" value="ECO:0007669"/>
    <property type="project" value="UniProtKB-KW"/>
</dbReference>
<dbReference type="PANTHER" id="PTHR21015">
    <property type="entry name" value="UDP-N-ACETYLGLUCOSAMINE--N-ACETYLMURAMYL-(PENTAPEPTIDE) PYROPHOSPHORYL-UNDECAPRENOL N-ACETYLGLUCOSAMINE TRANSFERASE 1"/>
    <property type="match status" value="1"/>
</dbReference>
<name>A0A520MC91_9GAMM</name>
<comment type="function">
    <text evidence="10">Cell wall formation. Catalyzes the transfer of a GlcNAc subunit on undecaprenyl-pyrophosphoryl-MurNAc-pentapeptide (lipid intermediate I) to form undecaprenyl-pyrophosphoryl-MurNAc-(pentapeptide)GlcNAc (lipid intermediate II).</text>
</comment>
<dbReference type="Gene3D" id="3.40.50.2000">
    <property type="entry name" value="Glycogen Phosphorylase B"/>
    <property type="match status" value="2"/>
</dbReference>
<evidence type="ECO:0000313" key="15">
    <source>
        <dbReference type="Proteomes" id="UP000318359"/>
    </source>
</evidence>
<feature type="domain" description="Glycosyl transferase family 28 C-terminal" evidence="13">
    <location>
        <begin position="179"/>
        <end position="335"/>
    </location>
</feature>
<keyword evidence="4 10" id="KW-0808">Transferase</keyword>
<comment type="catalytic activity">
    <reaction evidence="10">
        <text>di-trans,octa-cis-undecaprenyl diphospho-N-acetyl-alpha-D-muramoyl-L-alanyl-D-glutamyl-meso-2,6-diaminopimeloyl-D-alanyl-D-alanine + UDP-N-acetyl-alpha-D-glucosamine = di-trans,octa-cis-undecaprenyl diphospho-[N-acetyl-alpha-D-glucosaminyl-(1-&gt;4)]-N-acetyl-alpha-D-muramoyl-L-alanyl-D-glutamyl-meso-2,6-diaminopimeloyl-D-alanyl-D-alanine + UDP + H(+)</text>
        <dbReference type="Rhea" id="RHEA:31227"/>
        <dbReference type="ChEBI" id="CHEBI:15378"/>
        <dbReference type="ChEBI" id="CHEBI:57705"/>
        <dbReference type="ChEBI" id="CHEBI:58223"/>
        <dbReference type="ChEBI" id="CHEBI:61387"/>
        <dbReference type="ChEBI" id="CHEBI:61388"/>
        <dbReference type="EC" id="2.4.1.227"/>
    </reaction>
</comment>
<feature type="binding site" evidence="10">
    <location>
        <begin position="10"/>
        <end position="12"/>
    </location>
    <ligand>
        <name>UDP-N-acetyl-alpha-D-glucosamine</name>
        <dbReference type="ChEBI" id="CHEBI:57705"/>
    </ligand>
</feature>
<comment type="caution">
    <text evidence="14">The sequence shown here is derived from an EMBL/GenBank/DDBJ whole genome shotgun (WGS) entry which is preliminary data.</text>
</comment>
<gene>
    <name evidence="10" type="primary">murG</name>
    <name evidence="14" type="ORF">EVB00_00360</name>
</gene>
<reference evidence="14 15" key="1">
    <citation type="submission" date="2019-02" db="EMBL/GenBank/DDBJ databases">
        <title>Prokaryotic population dynamics and viral predation in marine succession experiment using metagenomics: the confinement effect.</title>
        <authorList>
            <person name="Haro-Moreno J.M."/>
            <person name="Rodriguez-Valera F."/>
            <person name="Lopez-Perez M."/>
        </authorList>
    </citation>
    <scope>NUCLEOTIDE SEQUENCE [LARGE SCALE GENOMIC DNA]</scope>
    <source>
        <strain evidence="14">MED-G167</strain>
    </source>
</reference>
<dbReference type="Pfam" id="PF04101">
    <property type="entry name" value="Glyco_tran_28_C"/>
    <property type="match status" value="1"/>
</dbReference>
<evidence type="ECO:0000256" key="9">
    <source>
        <dbReference type="ARBA" id="ARBA00023316"/>
    </source>
</evidence>
<keyword evidence="3 10" id="KW-0328">Glycosyltransferase</keyword>
<evidence type="ECO:0000259" key="13">
    <source>
        <dbReference type="Pfam" id="PF04101"/>
    </source>
</evidence>
<keyword evidence="6 10" id="KW-0573">Peptidoglycan synthesis</keyword>
<dbReference type="GO" id="GO:0051991">
    <property type="term" value="F:UDP-N-acetyl-D-glucosamine:N-acetylmuramoyl-L-alanyl-D-glutamyl-meso-2,6-diaminopimelyl-D-alanyl-D-alanine-diphosphoundecaprenol 4-beta-N-acetylglucosaminlytransferase activity"/>
    <property type="evidence" value="ECO:0007669"/>
    <property type="project" value="RHEA"/>
</dbReference>